<dbReference type="Proteomes" id="UP000195729">
    <property type="component" value="Chromosome"/>
</dbReference>
<evidence type="ECO:0000313" key="4">
    <source>
        <dbReference type="Proteomes" id="UP000195814"/>
    </source>
</evidence>
<dbReference type="KEGG" id="tci:A7K98_11985"/>
<organism evidence="1 4">
    <name type="scientific">Tatumella citrea</name>
    <name type="common">Pantoea citrea</name>
    <dbReference type="NCBI Taxonomy" id="53336"/>
    <lineage>
        <taxon>Bacteria</taxon>
        <taxon>Pseudomonadati</taxon>
        <taxon>Pseudomonadota</taxon>
        <taxon>Gammaproteobacteria</taxon>
        <taxon>Enterobacterales</taxon>
        <taxon>Erwiniaceae</taxon>
        <taxon>Tatumella</taxon>
    </lineage>
</organism>
<reference evidence="3 4" key="1">
    <citation type="submission" date="2016-05" db="EMBL/GenBank/DDBJ databases">
        <title>Complete genome sequence of two 2,5-diketo-D-glunonic acid producing strain Tatumella citrea.</title>
        <authorList>
            <person name="Duan C."/>
            <person name="Yang J."/>
            <person name="Yang S."/>
        </authorList>
    </citation>
    <scope>NUCLEOTIDE SEQUENCE [LARGE SCALE GENOMIC DNA]</scope>
    <source>
        <strain evidence="2 3">ATCC 39140</strain>
        <strain evidence="1 4">DSM 13699</strain>
    </source>
</reference>
<evidence type="ECO:0000313" key="1">
    <source>
        <dbReference type="EMBL" id="ARU94424.1"/>
    </source>
</evidence>
<evidence type="ECO:0000313" key="2">
    <source>
        <dbReference type="EMBL" id="ARU98463.1"/>
    </source>
</evidence>
<dbReference type="Pfam" id="PF22752">
    <property type="entry name" value="DUF488-N3i"/>
    <property type="match status" value="1"/>
</dbReference>
<dbReference type="PANTHER" id="PTHR36849">
    <property type="entry name" value="CYTOPLASMIC PROTEIN-RELATED"/>
    <property type="match status" value="1"/>
</dbReference>
<dbReference type="OrthoDB" id="9790745at2"/>
<keyword evidence="3" id="KW-1185">Reference proteome</keyword>
<dbReference type="RefSeq" id="WP_087488785.1">
    <property type="nucleotide sequence ID" value="NZ_CP015579.1"/>
</dbReference>
<accession>A0A1Y0L8R7</accession>
<protein>
    <submittedName>
        <fullName evidence="1">MarR family transcriptional regulator</fullName>
    </submittedName>
</protein>
<dbReference type="Proteomes" id="UP000195814">
    <property type="component" value="Chromosome"/>
</dbReference>
<dbReference type="PANTHER" id="PTHR36849:SF1">
    <property type="entry name" value="CYTOPLASMIC PROTEIN"/>
    <property type="match status" value="1"/>
</dbReference>
<dbReference type="AlphaFoldDB" id="A0A1Y0L8R7"/>
<proteinExistence type="predicted"/>
<dbReference type="EMBL" id="CP015581">
    <property type="protein sequence ID" value="ARU98463.1"/>
    <property type="molecule type" value="Genomic_DNA"/>
</dbReference>
<dbReference type="EMBL" id="CP015579">
    <property type="protein sequence ID" value="ARU94424.1"/>
    <property type="molecule type" value="Genomic_DNA"/>
</dbReference>
<dbReference type="InterPro" id="IPR052552">
    <property type="entry name" value="YeaO-like"/>
</dbReference>
<name>A0A1Y0L8R7_TATCI</name>
<evidence type="ECO:0000313" key="3">
    <source>
        <dbReference type="Proteomes" id="UP000195729"/>
    </source>
</evidence>
<gene>
    <name evidence="1" type="ORF">A7K98_11985</name>
    <name evidence="2" type="ORF">A7K99_11980</name>
</gene>
<sequence length="119" mass="13643">MIRYKRVYDPAEQEDGWRVLADRLWPRGVSKTLLRSDEWCKTLAPSTQLRQHFHQQTISYSRFATLYRAELAAPELQAELQQLAARASVGTVTLLSAVKDLQNSHLTVLAEALQHQLKL</sequence>